<gene>
    <name evidence="1" type="ORF">GL279_00335</name>
</gene>
<comment type="caution">
    <text evidence="1">The sequence shown here is derived from an EMBL/GenBank/DDBJ whole genome shotgun (WGS) entry which is preliminary data.</text>
</comment>
<reference evidence="1 2" key="1">
    <citation type="submission" date="2019-11" db="EMBL/GenBank/DDBJ databases">
        <authorList>
            <person name="Dong K."/>
        </authorList>
    </citation>
    <scope>NUCLEOTIDE SEQUENCE [LARGE SCALE GENOMIC DNA]</scope>
    <source>
        <strain evidence="1 2">JCM 17370</strain>
    </source>
</reference>
<proteinExistence type="predicted"/>
<evidence type="ECO:0000313" key="1">
    <source>
        <dbReference type="EMBL" id="MTH33045.1"/>
    </source>
</evidence>
<accession>A0A844GZ25</accession>
<name>A0A844GZ25_9RHOB</name>
<dbReference type="Proteomes" id="UP000442533">
    <property type="component" value="Unassembled WGS sequence"/>
</dbReference>
<evidence type="ECO:0000313" key="2">
    <source>
        <dbReference type="Proteomes" id="UP000442533"/>
    </source>
</evidence>
<keyword evidence="2" id="KW-1185">Reference proteome</keyword>
<sequence length="129" mass="13746">MTNALFDTAVIDCCNAGLTITQTARKLGCGHHRIARVRNRLGLVFSTTPGIDRGASLATGDRAVVEIDGRRISLALTPFDTTPDARVETAPRRRGLIGGSVTREELVLDGPADRVIGELRGAVVRGRVV</sequence>
<dbReference type="EMBL" id="WMIF01000001">
    <property type="protein sequence ID" value="MTH33045.1"/>
    <property type="molecule type" value="Genomic_DNA"/>
</dbReference>
<organism evidence="1 2">
    <name type="scientific">Paracoccus limosus</name>
    <dbReference type="NCBI Taxonomy" id="913252"/>
    <lineage>
        <taxon>Bacteria</taxon>
        <taxon>Pseudomonadati</taxon>
        <taxon>Pseudomonadota</taxon>
        <taxon>Alphaproteobacteria</taxon>
        <taxon>Rhodobacterales</taxon>
        <taxon>Paracoccaceae</taxon>
        <taxon>Paracoccus</taxon>
    </lineage>
</organism>
<dbReference type="RefSeq" id="WP_155062613.1">
    <property type="nucleotide sequence ID" value="NZ_WMIF01000001.1"/>
</dbReference>
<protein>
    <submittedName>
        <fullName evidence="1">Uncharacterized protein</fullName>
    </submittedName>
</protein>
<dbReference type="AlphaFoldDB" id="A0A844GZ25"/>